<dbReference type="STRING" id="1314800.A0A1B7NIB9"/>
<feature type="compositionally biased region" description="Acidic residues" evidence="4">
    <location>
        <begin position="243"/>
        <end position="269"/>
    </location>
</feature>
<dbReference type="Pfam" id="PF05615">
    <property type="entry name" value="THOC7"/>
    <property type="match status" value="1"/>
</dbReference>
<dbReference type="AlphaFoldDB" id="A0A1B7NIB9"/>
<dbReference type="GO" id="GO:0000445">
    <property type="term" value="C:THO complex part of transcription export complex"/>
    <property type="evidence" value="ECO:0007669"/>
    <property type="project" value="InterPro"/>
</dbReference>
<evidence type="ECO:0000313" key="5">
    <source>
        <dbReference type="EMBL" id="OAX44509.1"/>
    </source>
</evidence>
<evidence type="ECO:0000256" key="4">
    <source>
        <dbReference type="SAM" id="MobiDB-lite"/>
    </source>
</evidence>
<dbReference type="InterPro" id="IPR008501">
    <property type="entry name" value="THOC7/Mft1"/>
</dbReference>
<sequence>MAIAESNVLESSRPIPPLTAEEEGMDAIIHTRITNDERPLRRVVKKFHNYASLVHHPLVPPGSSATVEDAREAFLIELASFELALKKSMMVCEAERRQVEEYQRERERIEKDHDALRGQIDELKVALEHAHMERKRKVEYDLIAEKINTLPSRDELEQAIRSLENDMAAINAEHETQDRIIRGQKTALDSIIMDLSSLRLMGKDKESSISRLGTPATTPAPDSTEADDALPAMRDSSQMVDEGMVEDEEKETGEVAEEKEDGEDDESEDIPLSSHLNPTAKEFALGSHTPSSLHLQHPEEDDDIEMGEVAEDPKVKAKKAREELEEGEASDASSALSDPPDD</sequence>
<comment type="subcellular location">
    <subcellularLocation>
        <location evidence="1">Nucleus</location>
    </subcellularLocation>
</comment>
<dbReference type="OrthoDB" id="205166at2759"/>
<gene>
    <name evidence="5" type="ORF">K503DRAFT_788723</name>
</gene>
<feature type="coiled-coil region" evidence="3">
    <location>
        <begin position="85"/>
        <end position="126"/>
    </location>
</feature>
<accession>A0A1B7NIB9</accession>
<protein>
    <submittedName>
        <fullName evidence="5">Uncharacterized protein</fullName>
    </submittedName>
</protein>
<feature type="compositionally biased region" description="Low complexity" evidence="4">
    <location>
        <begin position="330"/>
        <end position="342"/>
    </location>
</feature>
<feature type="region of interest" description="Disordered" evidence="4">
    <location>
        <begin position="1"/>
        <end position="22"/>
    </location>
</feature>
<name>A0A1B7NIB9_9AGAM</name>
<dbReference type="EMBL" id="KV448124">
    <property type="protein sequence ID" value="OAX44509.1"/>
    <property type="molecule type" value="Genomic_DNA"/>
</dbReference>
<evidence type="ECO:0000256" key="1">
    <source>
        <dbReference type="ARBA" id="ARBA00004123"/>
    </source>
</evidence>
<dbReference type="Proteomes" id="UP000092154">
    <property type="component" value="Unassembled WGS sequence"/>
</dbReference>
<feature type="region of interest" description="Disordered" evidence="4">
    <location>
        <begin position="204"/>
        <end position="342"/>
    </location>
</feature>
<evidence type="ECO:0000256" key="2">
    <source>
        <dbReference type="ARBA" id="ARBA00023242"/>
    </source>
</evidence>
<evidence type="ECO:0000313" key="6">
    <source>
        <dbReference type="Proteomes" id="UP000092154"/>
    </source>
</evidence>
<keyword evidence="3" id="KW-0175">Coiled coil</keyword>
<reference evidence="5 6" key="1">
    <citation type="submission" date="2016-06" db="EMBL/GenBank/DDBJ databases">
        <title>Comparative genomics of the ectomycorrhizal sister species Rhizopogon vinicolor and Rhizopogon vesiculosus (Basidiomycota: Boletales) reveals a divergence of the mating type B locus.</title>
        <authorList>
            <consortium name="DOE Joint Genome Institute"/>
            <person name="Mujic A.B."/>
            <person name="Kuo A."/>
            <person name="Tritt A."/>
            <person name="Lipzen A."/>
            <person name="Chen C."/>
            <person name="Johnson J."/>
            <person name="Sharma A."/>
            <person name="Barry K."/>
            <person name="Grigoriev I.V."/>
            <person name="Spatafora J.W."/>
        </authorList>
    </citation>
    <scope>NUCLEOTIDE SEQUENCE [LARGE SCALE GENOMIC DNA]</scope>
    <source>
        <strain evidence="5 6">AM-OR11-026</strain>
    </source>
</reference>
<evidence type="ECO:0000256" key="3">
    <source>
        <dbReference type="SAM" id="Coils"/>
    </source>
</evidence>
<dbReference type="InParanoid" id="A0A1B7NIB9"/>
<keyword evidence="2" id="KW-0539">Nucleus</keyword>
<keyword evidence="6" id="KW-1185">Reference proteome</keyword>
<feature type="compositionally biased region" description="Polar residues" evidence="4">
    <location>
        <begin position="209"/>
        <end position="221"/>
    </location>
</feature>
<dbReference type="FunCoup" id="A0A1B7NIB9">
    <property type="interactions" value="48"/>
</dbReference>
<feature type="compositionally biased region" description="Acidic residues" evidence="4">
    <location>
        <begin position="299"/>
        <end position="310"/>
    </location>
</feature>
<dbReference type="GO" id="GO:0006397">
    <property type="term" value="P:mRNA processing"/>
    <property type="evidence" value="ECO:0007669"/>
    <property type="project" value="InterPro"/>
</dbReference>
<organism evidence="5 6">
    <name type="scientific">Rhizopogon vinicolor AM-OR11-026</name>
    <dbReference type="NCBI Taxonomy" id="1314800"/>
    <lineage>
        <taxon>Eukaryota</taxon>
        <taxon>Fungi</taxon>
        <taxon>Dikarya</taxon>
        <taxon>Basidiomycota</taxon>
        <taxon>Agaricomycotina</taxon>
        <taxon>Agaricomycetes</taxon>
        <taxon>Agaricomycetidae</taxon>
        <taxon>Boletales</taxon>
        <taxon>Suillineae</taxon>
        <taxon>Rhizopogonaceae</taxon>
        <taxon>Rhizopogon</taxon>
    </lineage>
</organism>
<proteinExistence type="predicted"/>